<dbReference type="Gene3D" id="3.60.15.10">
    <property type="entry name" value="Ribonuclease Z/Hydroxyacylglutathione hydrolase-like"/>
    <property type="match status" value="1"/>
</dbReference>
<protein>
    <submittedName>
        <fullName evidence="2">L-ascorbate metabolism protein UlaG (Beta-lactamase superfamily)</fullName>
    </submittedName>
</protein>
<evidence type="ECO:0000313" key="3">
    <source>
        <dbReference type="Proteomes" id="UP000237662"/>
    </source>
</evidence>
<organism evidence="2 3">
    <name type="scientific">Neolewinella xylanilytica</name>
    <dbReference type="NCBI Taxonomy" id="1514080"/>
    <lineage>
        <taxon>Bacteria</taxon>
        <taxon>Pseudomonadati</taxon>
        <taxon>Bacteroidota</taxon>
        <taxon>Saprospiria</taxon>
        <taxon>Saprospirales</taxon>
        <taxon>Lewinellaceae</taxon>
        <taxon>Neolewinella</taxon>
    </lineage>
</organism>
<dbReference type="PANTHER" id="PTHR15032">
    <property type="entry name" value="N-ACYL-PHOSPHATIDYLETHANOLAMINE-HYDROLYZING PHOSPHOLIPASE D"/>
    <property type="match status" value="1"/>
</dbReference>
<dbReference type="RefSeq" id="WP_104419295.1">
    <property type="nucleotide sequence ID" value="NZ_PTJC01000005.1"/>
</dbReference>
<dbReference type="Pfam" id="PF12706">
    <property type="entry name" value="Lactamase_B_2"/>
    <property type="match status" value="1"/>
</dbReference>
<proteinExistence type="predicted"/>
<dbReference type="InterPro" id="IPR036866">
    <property type="entry name" value="RibonucZ/Hydroxyglut_hydro"/>
</dbReference>
<name>A0A2S6IB80_9BACT</name>
<dbReference type="PANTHER" id="PTHR15032:SF4">
    <property type="entry name" value="N-ACYL-PHOSPHATIDYLETHANOLAMINE-HYDROLYZING PHOSPHOLIPASE D"/>
    <property type="match status" value="1"/>
</dbReference>
<dbReference type="InterPro" id="IPR001279">
    <property type="entry name" value="Metallo-B-lactamas"/>
</dbReference>
<dbReference type="Proteomes" id="UP000237662">
    <property type="component" value="Unassembled WGS sequence"/>
</dbReference>
<evidence type="ECO:0000259" key="1">
    <source>
        <dbReference type="Pfam" id="PF12706"/>
    </source>
</evidence>
<reference evidence="2 3" key="1">
    <citation type="submission" date="2018-02" db="EMBL/GenBank/DDBJ databases">
        <title>Genomic Encyclopedia of Archaeal and Bacterial Type Strains, Phase II (KMG-II): from individual species to whole genera.</title>
        <authorList>
            <person name="Goeker M."/>
        </authorList>
    </citation>
    <scope>NUCLEOTIDE SEQUENCE [LARGE SCALE GENOMIC DNA]</scope>
    <source>
        <strain evidence="2 3">DSM 29526</strain>
    </source>
</reference>
<accession>A0A2S6IB80</accession>
<dbReference type="AlphaFoldDB" id="A0A2S6IB80"/>
<keyword evidence="3" id="KW-1185">Reference proteome</keyword>
<dbReference type="GO" id="GO:0005737">
    <property type="term" value="C:cytoplasm"/>
    <property type="evidence" value="ECO:0007669"/>
    <property type="project" value="TreeGrafter"/>
</dbReference>
<sequence length="352" mass="40304">MDHLLNPELPILPQVAPTWRGNPILDGQFQYVHDPFVPEWTSIMRMLVLPNPQRAEKKADKWVPPVNGSVDYLADRSKNWIVWLGHACFLLQLNGQRYLIDPQLEDMPLIRRRVSPPFHYRELTGIDYLLLSHDHRDHVDEDCIRTICANNSIRKILAPLRLSDIIGDWVGDTPIEEAAWYQQYALPAAGGVTVTFLPSRHWCRRGLTDFNERLWGSFMIEVGAGGAGEMQTENGATNRTIYFGGDSALTDYWKEIGEFFPNIDLAMLGIGAYKPEYMMRSNHANPSEAFIGYRDLGATYWWPMHHGTYDLSNEPASEPILWATKIMGKHGLGERLVQPAVNEPWWFNSSRE</sequence>
<dbReference type="EMBL" id="PTJC01000005">
    <property type="protein sequence ID" value="PPK88764.1"/>
    <property type="molecule type" value="Genomic_DNA"/>
</dbReference>
<feature type="domain" description="Metallo-beta-lactamase" evidence="1">
    <location>
        <begin position="97"/>
        <end position="306"/>
    </location>
</feature>
<gene>
    <name evidence="2" type="ORF">CLV84_1735</name>
</gene>
<evidence type="ECO:0000313" key="2">
    <source>
        <dbReference type="EMBL" id="PPK88764.1"/>
    </source>
</evidence>
<dbReference type="SUPFAM" id="SSF56281">
    <property type="entry name" value="Metallo-hydrolase/oxidoreductase"/>
    <property type="match status" value="1"/>
</dbReference>
<comment type="caution">
    <text evidence="2">The sequence shown here is derived from an EMBL/GenBank/DDBJ whole genome shotgun (WGS) entry which is preliminary data.</text>
</comment>
<dbReference type="OrthoDB" id="9805728at2"/>